<feature type="active site" description="Proton acceptor" evidence="5">
    <location>
        <position position="334"/>
    </location>
</feature>
<dbReference type="GO" id="GO:0005737">
    <property type="term" value="C:cytoplasm"/>
    <property type="evidence" value="ECO:0007669"/>
    <property type="project" value="UniProtKB-ARBA"/>
</dbReference>
<dbReference type="GO" id="GO:0003988">
    <property type="term" value="F:acetyl-CoA C-acyltransferase activity"/>
    <property type="evidence" value="ECO:0007669"/>
    <property type="project" value="UniProtKB-EC"/>
</dbReference>
<dbReference type="PROSITE" id="PS00098">
    <property type="entry name" value="THIOLASE_1"/>
    <property type="match status" value="1"/>
</dbReference>
<evidence type="ECO:0000313" key="10">
    <source>
        <dbReference type="Proteomes" id="UP000447355"/>
    </source>
</evidence>
<keyword evidence="3 6" id="KW-0808">Transferase</keyword>
<dbReference type="PROSITE" id="PS00737">
    <property type="entry name" value="THIOLASE_2"/>
    <property type="match status" value="1"/>
</dbReference>
<dbReference type="PANTHER" id="PTHR43853">
    <property type="entry name" value="3-KETOACYL-COA THIOLASE, PEROXISOMAL"/>
    <property type="match status" value="1"/>
</dbReference>
<comment type="similarity">
    <text evidence="2 6">Belongs to the thiolase-like superfamily. Thiolase family.</text>
</comment>
<dbReference type="InterPro" id="IPR050215">
    <property type="entry name" value="Thiolase-like_sf_Thiolase"/>
</dbReference>
<feature type="active site" description="Acyl-thioester intermediate" evidence="5">
    <location>
        <position position="89"/>
    </location>
</feature>
<comment type="caution">
    <text evidence="9">The sequence shown here is derived from an EMBL/GenBank/DDBJ whole genome shotgun (WGS) entry which is preliminary data.</text>
</comment>
<evidence type="ECO:0000256" key="3">
    <source>
        <dbReference type="ARBA" id="ARBA00022679"/>
    </source>
</evidence>
<dbReference type="InterPro" id="IPR020613">
    <property type="entry name" value="Thiolase_CS"/>
</dbReference>
<organism evidence="9 10">
    <name type="scientific">Duganella vulcania</name>
    <dbReference type="NCBI Taxonomy" id="2692166"/>
    <lineage>
        <taxon>Bacteria</taxon>
        <taxon>Pseudomonadati</taxon>
        <taxon>Pseudomonadota</taxon>
        <taxon>Betaproteobacteria</taxon>
        <taxon>Burkholderiales</taxon>
        <taxon>Oxalobacteraceae</taxon>
        <taxon>Telluria group</taxon>
        <taxon>Duganella</taxon>
    </lineage>
</organism>
<comment type="pathway">
    <text evidence="1">Lipid metabolism.</text>
</comment>
<evidence type="ECO:0000313" key="9">
    <source>
        <dbReference type="EMBL" id="MYM97790.1"/>
    </source>
</evidence>
<dbReference type="Pfam" id="PF02803">
    <property type="entry name" value="Thiolase_C"/>
    <property type="match status" value="1"/>
</dbReference>
<dbReference type="InterPro" id="IPR020617">
    <property type="entry name" value="Thiolase_C"/>
</dbReference>
<dbReference type="EC" id="2.3.1.16" evidence="9"/>
<dbReference type="SUPFAM" id="SSF53901">
    <property type="entry name" value="Thiolase-like"/>
    <property type="match status" value="2"/>
</dbReference>
<evidence type="ECO:0000259" key="7">
    <source>
        <dbReference type="Pfam" id="PF00108"/>
    </source>
</evidence>
<dbReference type="Pfam" id="PF00108">
    <property type="entry name" value="Thiolase_N"/>
    <property type="match status" value="1"/>
</dbReference>
<dbReference type="CDD" id="cd00751">
    <property type="entry name" value="thiolase"/>
    <property type="match status" value="1"/>
</dbReference>
<name>A0A845GWP5_9BURK</name>
<dbReference type="Gene3D" id="3.40.47.10">
    <property type="match status" value="1"/>
</dbReference>
<protein>
    <submittedName>
        <fullName evidence="9">Acetyl-CoA C-acyltransferase</fullName>
        <ecNumber evidence="9">2.3.1.16</ecNumber>
    </submittedName>
</protein>
<evidence type="ECO:0000259" key="8">
    <source>
        <dbReference type="Pfam" id="PF02803"/>
    </source>
</evidence>
<dbReference type="RefSeq" id="WP_161086670.1">
    <property type="nucleotide sequence ID" value="NZ_WWCX01000088.1"/>
</dbReference>
<keyword evidence="4 6" id="KW-0012">Acyltransferase</keyword>
<dbReference type="InterPro" id="IPR016039">
    <property type="entry name" value="Thiolase-like"/>
</dbReference>
<gene>
    <name evidence="9" type="ORF">GTP90_28460</name>
</gene>
<dbReference type="EMBL" id="WWCX01000088">
    <property type="protein sequence ID" value="MYM97790.1"/>
    <property type="molecule type" value="Genomic_DNA"/>
</dbReference>
<dbReference type="GO" id="GO:0010124">
    <property type="term" value="P:phenylacetate catabolic process"/>
    <property type="evidence" value="ECO:0007669"/>
    <property type="project" value="TreeGrafter"/>
</dbReference>
<dbReference type="Proteomes" id="UP000447355">
    <property type="component" value="Unassembled WGS sequence"/>
</dbReference>
<dbReference type="InterPro" id="IPR020615">
    <property type="entry name" value="Thiolase_acyl_enz_int_AS"/>
</dbReference>
<evidence type="ECO:0000256" key="5">
    <source>
        <dbReference type="PIRSR" id="PIRSR000429-1"/>
    </source>
</evidence>
<proteinExistence type="inferred from homology"/>
<evidence type="ECO:0000256" key="4">
    <source>
        <dbReference type="ARBA" id="ARBA00023315"/>
    </source>
</evidence>
<dbReference type="InterPro" id="IPR020616">
    <property type="entry name" value="Thiolase_N"/>
</dbReference>
<dbReference type="AlphaFoldDB" id="A0A845GWP5"/>
<evidence type="ECO:0000256" key="6">
    <source>
        <dbReference type="RuleBase" id="RU003557"/>
    </source>
</evidence>
<dbReference type="GO" id="GO:0006635">
    <property type="term" value="P:fatty acid beta-oxidation"/>
    <property type="evidence" value="ECO:0007669"/>
    <property type="project" value="TreeGrafter"/>
</dbReference>
<feature type="domain" description="Thiolase C-terminal" evidence="8">
    <location>
        <begin position="256"/>
        <end position="376"/>
    </location>
</feature>
<sequence length="382" mass="39114">MKAVISAYARSPFHFARKGKLAEVRPDDLGAQVVQGLMHRTGLDTKLLDDVILGCAYPESAQGNNLARIVSLLAGFPHEVPGMTINRFCGSSMSAIHIAAAQIEAGLGEAYLCVGVESMTMVPQGGYNFSANPQLLAQTDAYISMGDTAENVARKYEVSRADQELLAFQSHQKAASARAAGLLADEIIPIATATGEVVAEDGCIRPGTTVEALAGLKPVFDPEHGVVTAGTSSPLTDGASAVLVTSEAFALKHGMKPSARIVAMAAVGCDPALMGIGPIPATQKALKLAGLQASDIDVAEINEAFASQALACVRELGIRPEVLNIDGGGMAIGHPLGATGARITGKAAALLARTGGRYALAAQCIGGGQGVATVLETFTPAA</sequence>
<dbReference type="FunFam" id="3.40.47.10:FF:000010">
    <property type="entry name" value="Acetyl-CoA acetyltransferase (Thiolase)"/>
    <property type="match status" value="1"/>
</dbReference>
<evidence type="ECO:0000256" key="1">
    <source>
        <dbReference type="ARBA" id="ARBA00005189"/>
    </source>
</evidence>
<dbReference type="PIRSF" id="PIRSF000429">
    <property type="entry name" value="Ac-CoA_Ac_transf"/>
    <property type="match status" value="1"/>
</dbReference>
<dbReference type="NCBIfam" id="TIGR01930">
    <property type="entry name" value="AcCoA-C-Actrans"/>
    <property type="match status" value="1"/>
</dbReference>
<feature type="domain" description="Thiolase N-terminal" evidence="7">
    <location>
        <begin position="4"/>
        <end position="247"/>
    </location>
</feature>
<reference evidence="9" key="1">
    <citation type="submission" date="2019-12" db="EMBL/GenBank/DDBJ databases">
        <title>Novel species isolated from a subtropical stream in China.</title>
        <authorList>
            <person name="Lu H."/>
        </authorList>
    </citation>
    <scope>NUCLEOTIDE SEQUENCE [LARGE SCALE GENOMIC DNA]</scope>
    <source>
        <strain evidence="9">FT81W</strain>
    </source>
</reference>
<accession>A0A845GWP5</accession>
<feature type="active site" description="Proton acceptor" evidence="5">
    <location>
        <position position="364"/>
    </location>
</feature>
<dbReference type="PANTHER" id="PTHR43853:SF21">
    <property type="entry name" value="STEROID 3-KETOACYL-COA THIOLASE"/>
    <property type="match status" value="1"/>
</dbReference>
<dbReference type="InterPro" id="IPR002155">
    <property type="entry name" value="Thiolase"/>
</dbReference>
<evidence type="ECO:0000256" key="2">
    <source>
        <dbReference type="ARBA" id="ARBA00010982"/>
    </source>
</evidence>